<organism evidence="2 3">
    <name type="scientific">Parelaphostrongylus tenuis</name>
    <name type="common">Meningeal worm</name>
    <dbReference type="NCBI Taxonomy" id="148309"/>
    <lineage>
        <taxon>Eukaryota</taxon>
        <taxon>Metazoa</taxon>
        <taxon>Ecdysozoa</taxon>
        <taxon>Nematoda</taxon>
        <taxon>Chromadorea</taxon>
        <taxon>Rhabditida</taxon>
        <taxon>Rhabditina</taxon>
        <taxon>Rhabditomorpha</taxon>
        <taxon>Strongyloidea</taxon>
        <taxon>Metastrongylidae</taxon>
        <taxon>Parelaphostrongylus</taxon>
    </lineage>
</organism>
<feature type="region of interest" description="Disordered" evidence="1">
    <location>
        <begin position="1"/>
        <end position="85"/>
    </location>
</feature>
<evidence type="ECO:0000256" key="1">
    <source>
        <dbReference type="SAM" id="MobiDB-lite"/>
    </source>
</evidence>
<name>A0AAD5MT28_PARTN</name>
<dbReference type="AlphaFoldDB" id="A0AAD5MT28"/>
<protein>
    <submittedName>
        <fullName evidence="2">Uncharacterized protein</fullName>
    </submittedName>
</protein>
<reference evidence="2" key="1">
    <citation type="submission" date="2021-06" db="EMBL/GenBank/DDBJ databases">
        <title>Parelaphostrongylus tenuis whole genome reference sequence.</title>
        <authorList>
            <person name="Garwood T.J."/>
            <person name="Larsen P.A."/>
            <person name="Fountain-Jones N.M."/>
            <person name="Garbe J.R."/>
            <person name="Macchietto M.G."/>
            <person name="Kania S.A."/>
            <person name="Gerhold R.W."/>
            <person name="Richards J.E."/>
            <person name="Wolf T.M."/>
        </authorList>
    </citation>
    <scope>NUCLEOTIDE SEQUENCE</scope>
    <source>
        <strain evidence="2">MNPRO001-30</strain>
        <tissue evidence="2">Meninges</tissue>
    </source>
</reference>
<keyword evidence="3" id="KW-1185">Reference proteome</keyword>
<sequence length="85" mass="9279">MRDMPHCRSGGQTSATSGLGETGGYVTRRGKSPTSMPSNCEGLSWQQNRNKGVSGCEQKAQHVEEDHINDNSRKVQQSSGESRQQ</sequence>
<gene>
    <name evidence="2" type="ORF">KIN20_020614</name>
</gene>
<dbReference type="EMBL" id="JAHQIW010004191">
    <property type="protein sequence ID" value="KAJ1361383.1"/>
    <property type="molecule type" value="Genomic_DNA"/>
</dbReference>
<evidence type="ECO:0000313" key="2">
    <source>
        <dbReference type="EMBL" id="KAJ1361383.1"/>
    </source>
</evidence>
<accession>A0AAD5MT28</accession>
<feature type="compositionally biased region" description="Polar residues" evidence="1">
    <location>
        <begin position="74"/>
        <end position="85"/>
    </location>
</feature>
<feature type="compositionally biased region" description="Basic and acidic residues" evidence="1">
    <location>
        <begin position="59"/>
        <end position="73"/>
    </location>
</feature>
<proteinExistence type="predicted"/>
<dbReference type="Proteomes" id="UP001196413">
    <property type="component" value="Unassembled WGS sequence"/>
</dbReference>
<comment type="caution">
    <text evidence="2">The sequence shown here is derived from an EMBL/GenBank/DDBJ whole genome shotgun (WGS) entry which is preliminary data.</text>
</comment>
<feature type="compositionally biased region" description="Polar residues" evidence="1">
    <location>
        <begin position="10"/>
        <end position="19"/>
    </location>
</feature>
<evidence type="ECO:0000313" key="3">
    <source>
        <dbReference type="Proteomes" id="UP001196413"/>
    </source>
</evidence>